<dbReference type="Gene3D" id="1.10.630.10">
    <property type="entry name" value="Cytochrome P450"/>
    <property type="match status" value="1"/>
</dbReference>
<dbReference type="PANTHER" id="PTHR46696:SF1">
    <property type="entry name" value="CYTOCHROME P450 YJIB-RELATED"/>
    <property type="match status" value="1"/>
</dbReference>
<evidence type="ECO:0000313" key="3">
    <source>
        <dbReference type="EMBL" id="MFB9712708.1"/>
    </source>
</evidence>
<dbReference type="InterPro" id="IPR017972">
    <property type="entry name" value="Cyt_P450_CS"/>
</dbReference>
<reference evidence="3 4" key="1">
    <citation type="submission" date="2024-09" db="EMBL/GenBank/DDBJ databases">
        <authorList>
            <person name="Sun Q."/>
            <person name="Mori K."/>
        </authorList>
    </citation>
    <scope>NUCLEOTIDE SEQUENCE [LARGE SCALE GENOMIC DNA]</scope>
    <source>
        <strain evidence="3 4">JCM 13519</strain>
    </source>
</reference>
<keyword evidence="2" id="KW-0560">Oxidoreductase</keyword>
<dbReference type="RefSeq" id="WP_345049795.1">
    <property type="nucleotide sequence ID" value="NZ_BAABED010000001.1"/>
</dbReference>
<dbReference type="InterPro" id="IPR001128">
    <property type="entry name" value="Cyt_P450"/>
</dbReference>
<proteinExistence type="inferred from homology"/>
<dbReference type="PROSITE" id="PS00086">
    <property type="entry name" value="CYTOCHROME_P450"/>
    <property type="match status" value="1"/>
</dbReference>
<evidence type="ECO:0000256" key="1">
    <source>
        <dbReference type="ARBA" id="ARBA00010617"/>
    </source>
</evidence>
<dbReference type="InterPro" id="IPR002397">
    <property type="entry name" value="Cyt_P450_B"/>
</dbReference>
<dbReference type="SUPFAM" id="SSF48264">
    <property type="entry name" value="Cytochrome P450"/>
    <property type="match status" value="1"/>
</dbReference>
<comment type="caution">
    <text evidence="3">The sequence shown here is derived from an EMBL/GenBank/DDBJ whole genome shotgun (WGS) entry which is preliminary data.</text>
</comment>
<keyword evidence="2" id="KW-0479">Metal-binding</keyword>
<name>A0ABV5UJL0_9MICC</name>
<organism evidence="3 4">
    <name type="scientific">Arthrobacter methylotrophus</name>
    <dbReference type="NCBI Taxonomy" id="121291"/>
    <lineage>
        <taxon>Bacteria</taxon>
        <taxon>Bacillati</taxon>
        <taxon>Actinomycetota</taxon>
        <taxon>Actinomycetes</taxon>
        <taxon>Micrococcales</taxon>
        <taxon>Micrococcaceae</taxon>
        <taxon>Arthrobacter</taxon>
    </lineage>
</organism>
<dbReference type="Proteomes" id="UP001589536">
    <property type="component" value="Unassembled WGS sequence"/>
</dbReference>
<keyword evidence="2" id="KW-0408">Iron</keyword>
<accession>A0ABV5UJL0</accession>
<evidence type="ECO:0000256" key="2">
    <source>
        <dbReference type="RuleBase" id="RU000461"/>
    </source>
</evidence>
<gene>
    <name evidence="3" type="ORF">ACFFPI_00865</name>
</gene>
<dbReference type="InterPro" id="IPR036396">
    <property type="entry name" value="Cyt_P450_sf"/>
</dbReference>
<dbReference type="PANTHER" id="PTHR46696">
    <property type="entry name" value="P450, PUTATIVE (EUROFUNG)-RELATED"/>
    <property type="match status" value="1"/>
</dbReference>
<keyword evidence="2" id="KW-0349">Heme</keyword>
<keyword evidence="2" id="KW-0503">Monooxygenase</keyword>
<dbReference type="Pfam" id="PF00067">
    <property type="entry name" value="p450"/>
    <property type="match status" value="1"/>
</dbReference>
<dbReference type="PRINTS" id="PR00359">
    <property type="entry name" value="BP450"/>
</dbReference>
<dbReference type="EMBL" id="JBHMBH010000006">
    <property type="protein sequence ID" value="MFB9712708.1"/>
    <property type="molecule type" value="Genomic_DNA"/>
</dbReference>
<sequence length="423" mass="46863">MTAARCPVSHTFDAMGDDYFRDPALAFANVRDEMPTFFYPYLNAWVVTAKADCEYVLSDWKKFSSGDKGASIEVPEQFQHIVPQELIAKILVGSDPTGHTLSRSVAGRAFVKPRMDALQPVIEERAHRILDSFAAEGSTNLMEAYCLELTTQTFMALAGLDHEAEPMMRQLRDDQFAILASALEPMEEPRRSEVWGRYAAAQTYLRGIVHERIENPGDDLISEMAGVRDREGAMVLSPEQIAVHVGEFSGAATDTTAQAMANAVLFLTANPEALEAAMADPQLWPRVFDETVRRRPSGTATRWAKEDVILGGAEIKKGDVVWLGLASANTDASYYERPFDFDIHRADVGDHLAFSKGRHTCLGQPLARVQGATGLKVLFERLPSLRADADTPLDFVQMALLPIRRTLPVHWDVTDAARARELI</sequence>
<comment type="similarity">
    <text evidence="1 2">Belongs to the cytochrome P450 family.</text>
</comment>
<evidence type="ECO:0000313" key="4">
    <source>
        <dbReference type="Proteomes" id="UP001589536"/>
    </source>
</evidence>
<protein>
    <submittedName>
        <fullName evidence="3">Cytochrome P450</fullName>
    </submittedName>
</protein>
<keyword evidence="4" id="KW-1185">Reference proteome</keyword>